<dbReference type="InterPro" id="IPR003593">
    <property type="entry name" value="AAA+_ATPase"/>
</dbReference>
<organism evidence="2 3">
    <name type="scientific">Desulfamplus magnetovallimortis</name>
    <dbReference type="NCBI Taxonomy" id="1246637"/>
    <lineage>
        <taxon>Bacteria</taxon>
        <taxon>Pseudomonadati</taxon>
        <taxon>Thermodesulfobacteriota</taxon>
        <taxon>Desulfobacteria</taxon>
        <taxon>Desulfobacterales</taxon>
        <taxon>Desulfobacteraceae</taxon>
        <taxon>Desulfamplus</taxon>
    </lineage>
</organism>
<reference evidence="2 3" key="1">
    <citation type="submission" date="2017-03" db="EMBL/GenBank/DDBJ databases">
        <authorList>
            <person name="Afonso C.L."/>
            <person name="Miller P.J."/>
            <person name="Scott M.A."/>
            <person name="Spackman E."/>
            <person name="Goraichik I."/>
            <person name="Dimitrov K.M."/>
            <person name="Suarez D.L."/>
            <person name="Swayne D.E."/>
        </authorList>
    </citation>
    <scope>NUCLEOTIDE SEQUENCE [LARGE SCALE GENOMIC DNA]</scope>
    <source>
        <strain evidence="2">PRJEB14757</strain>
    </source>
</reference>
<evidence type="ECO:0000313" key="2">
    <source>
        <dbReference type="EMBL" id="SLM28000.1"/>
    </source>
</evidence>
<proteinExistence type="predicted"/>
<accession>A0A1W1H686</accession>
<dbReference type="Proteomes" id="UP000191931">
    <property type="component" value="Unassembled WGS sequence"/>
</dbReference>
<dbReference type="SUPFAM" id="SSF52540">
    <property type="entry name" value="P-loop containing nucleoside triphosphate hydrolases"/>
    <property type="match status" value="1"/>
</dbReference>
<dbReference type="EMBL" id="FWEV01000026">
    <property type="protein sequence ID" value="SLM28000.1"/>
    <property type="molecule type" value="Genomic_DNA"/>
</dbReference>
<feature type="domain" description="AAA+ ATPase" evidence="1">
    <location>
        <begin position="20"/>
        <end position="174"/>
    </location>
</feature>
<dbReference type="STRING" id="1246637.MTBBW1_1210040"/>
<dbReference type="Pfam" id="PF13173">
    <property type="entry name" value="AAA_14"/>
    <property type="match status" value="1"/>
</dbReference>
<dbReference type="InterPro" id="IPR041682">
    <property type="entry name" value="AAA_14"/>
</dbReference>
<dbReference type="PANTHER" id="PTHR42990:SF1">
    <property type="entry name" value="AAA+ ATPASE DOMAIN-CONTAINING PROTEIN"/>
    <property type="match status" value="1"/>
</dbReference>
<gene>
    <name evidence="2" type="ORF">MTBBW1_1210040</name>
</gene>
<protein>
    <recommendedName>
        <fullName evidence="1">AAA+ ATPase domain-containing protein</fullName>
    </recommendedName>
</protein>
<evidence type="ECO:0000259" key="1">
    <source>
        <dbReference type="SMART" id="SM00382"/>
    </source>
</evidence>
<dbReference type="SMART" id="SM00382">
    <property type="entry name" value="AAA"/>
    <property type="match status" value="1"/>
</dbReference>
<dbReference type="InterPro" id="IPR027417">
    <property type="entry name" value="P-loop_NTPase"/>
</dbReference>
<name>A0A1W1H686_9BACT</name>
<dbReference type="AlphaFoldDB" id="A0A1W1H686"/>
<keyword evidence="3" id="KW-1185">Reference proteome</keyword>
<dbReference type="PANTHER" id="PTHR42990">
    <property type="entry name" value="ATPASE"/>
    <property type="match status" value="1"/>
</dbReference>
<evidence type="ECO:0000313" key="3">
    <source>
        <dbReference type="Proteomes" id="UP000191931"/>
    </source>
</evidence>
<sequence length="384" mass="44252">MHAVPTKFVRKAYMKKLLSPNRLVGIMGQRGVGKTTLLLQYLKSNLKVTEYIYFSADDIYIADSTLYDIADTFVKLNGRVLVIDEIHKYNNWAQELKNIYDGFPSLMVRFSGSSMLRILHETHDLSRRCVTVPMETLGFNEYLELFRGIFISPFKLEEITTRASEISMDLALSHPNLYSDFKDYLKFGAYPFFMEDRDEFKNKLYNALQKIINEDIPSCNRIPYTQTAIFKQLIARLIESRVPYKVNAAKLSKELGITNPTLLSYMEMLKDSKIFRPIKKFSTRVSRKPEKILFDNTNILHAYADDFGIEVNRGTERETFFAGCFSKIFYSDIGDFKVGDMVFEIGGKNKTFGQIKGAPKGYLAIDTDYTTEPGKIPIWLFGMM</sequence>
<dbReference type="Gene3D" id="3.40.50.300">
    <property type="entry name" value="P-loop containing nucleotide triphosphate hydrolases"/>
    <property type="match status" value="1"/>
</dbReference>